<evidence type="ECO:0000259" key="1">
    <source>
        <dbReference type="Pfam" id="PF12867"/>
    </source>
</evidence>
<dbReference type="Proteomes" id="UP001523262">
    <property type="component" value="Unassembled WGS sequence"/>
</dbReference>
<name>A0ABT0W981_9BACI</name>
<reference evidence="2 3" key="1">
    <citation type="submission" date="2022-06" db="EMBL/GenBank/DDBJ databases">
        <authorList>
            <person name="Jeon C.O."/>
        </authorList>
    </citation>
    <scope>NUCLEOTIDE SEQUENCE [LARGE SCALE GENOMIC DNA]</scope>
    <source>
        <strain evidence="2 3">KCTC 13943</strain>
    </source>
</reference>
<sequence>MEKRPVKSEYDAYFSKYVNLVPDGDILKILEQQNKETTILFKDISDTQGLFKYSPNKWSLKEVIGHLTDTERILGYTLLCIARGEAISLPSYDKNVYVQSAAFDKQSMEDLLVNLTIVRKSTLQLLKSLNSEDWLRRGIANGSEVSVRALVIILAGHELHHRKIINEFYIGSVKTEFK</sequence>
<dbReference type="InterPro" id="IPR024775">
    <property type="entry name" value="DinB-like"/>
</dbReference>
<feature type="domain" description="DinB-like" evidence="1">
    <location>
        <begin position="30"/>
        <end position="165"/>
    </location>
</feature>
<dbReference type="InterPro" id="IPR034660">
    <property type="entry name" value="DinB/YfiT-like"/>
</dbReference>
<accession>A0ABT0W981</accession>
<protein>
    <submittedName>
        <fullName evidence="2">DinB family protein</fullName>
    </submittedName>
</protein>
<dbReference type="EMBL" id="JAMQCR010000001">
    <property type="protein sequence ID" value="MCM2532891.1"/>
    <property type="molecule type" value="Genomic_DNA"/>
</dbReference>
<gene>
    <name evidence="2" type="ORF">NDK43_11465</name>
</gene>
<dbReference type="SUPFAM" id="SSF109854">
    <property type="entry name" value="DinB/YfiT-like putative metalloenzymes"/>
    <property type="match status" value="1"/>
</dbReference>
<dbReference type="Gene3D" id="1.20.120.450">
    <property type="entry name" value="dinb family like domain"/>
    <property type="match status" value="1"/>
</dbReference>
<evidence type="ECO:0000313" key="2">
    <source>
        <dbReference type="EMBL" id="MCM2532891.1"/>
    </source>
</evidence>
<comment type="caution">
    <text evidence="2">The sequence shown here is derived from an EMBL/GenBank/DDBJ whole genome shotgun (WGS) entry which is preliminary data.</text>
</comment>
<evidence type="ECO:0000313" key="3">
    <source>
        <dbReference type="Proteomes" id="UP001523262"/>
    </source>
</evidence>
<organism evidence="2 3">
    <name type="scientific">Neobacillus pocheonensis</name>
    <dbReference type="NCBI Taxonomy" id="363869"/>
    <lineage>
        <taxon>Bacteria</taxon>
        <taxon>Bacillati</taxon>
        <taxon>Bacillota</taxon>
        <taxon>Bacilli</taxon>
        <taxon>Bacillales</taxon>
        <taxon>Bacillaceae</taxon>
        <taxon>Neobacillus</taxon>
    </lineage>
</organism>
<keyword evidence="3" id="KW-1185">Reference proteome</keyword>
<dbReference type="Pfam" id="PF12867">
    <property type="entry name" value="DinB_2"/>
    <property type="match status" value="1"/>
</dbReference>
<proteinExistence type="predicted"/>